<evidence type="ECO:0000313" key="3">
    <source>
        <dbReference type="EMBL" id="VFT86011.1"/>
    </source>
</evidence>
<proteinExistence type="predicted"/>
<dbReference type="Gene3D" id="3.20.20.190">
    <property type="entry name" value="Phosphatidylinositol (PI) phosphodiesterase"/>
    <property type="match status" value="1"/>
</dbReference>
<dbReference type="PANTHER" id="PTHR13593:SF140">
    <property type="entry name" value="PLC-LIKE PHOSPHODIESTERASE"/>
    <property type="match status" value="1"/>
</dbReference>
<feature type="signal peptide" evidence="1">
    <location>
        <begin position="1"/>
        <end position="16"/>
    </location>
</feature>
<dbReference type="PROSITE" id="PS50007">
    <property type="entry name" value="PIPLC_X_DOMAIN"/>
    <property type="match status" value="1"/>
</dbReference>
<dbReference type="AlphaFoldDB" id="A0A485KMF6"/>
<reference evidence="3 4" key="1">
    <citation type="submission" date="2019-03" db="EMBL/GenBank/DDBJ databases">
        <authorList>
            <person name="Gaulin E."/>
            <person name="Dumas B."/>
        </authorList>
    </citation>
    <scope>NUCLEOTIDE SEQUENCE [LARGE SCALE GENOMIC DNA]</scope>
    <source>
        <strain evidence="3">CBS 568.67</strain>
    </source>
</reference>
<dbReference type="Pfam" id="PF26146">
    <property type="entry name" value="PI-PLC_X"/>
    <property type="match status" value="1"/>
</dbReference>
<gene>
    <name evidence="3" type="primary">Aste57867_9127</name>
    <name evidence="2" type="ORF">As57867_009091</name>
    <name evidence="3" type="ORF">ASTE57867_9127</name>
</gene>
<name>A0A485KMF6_9STRA</name>
<evidence type="ECO:0000313" key="4">
    <source>
        <dbReference type="Proteomes" id="UP000332933"/>
    </source>
</evidence>
<dbReference type="PANTHER" id="PTHR13593">
    <property type="match status" value="1"/>
</dbReference>
<reference evidence="2" key="2">
    <citation type="submission" date="2019-06" db="EMBL/GenBank/DDBJ databases">
        <title>Genomics analysis of Aphanomyces spp. identifies a new class of oomycete effector associated with host adaptation.</title>
        <authorList>
            <person name="Gaulin E."/>
        </authorList>
    </citation>
    <scope>NUCLEOTIDE SEQUENCE</scope>
    <source>
        <strain evidence="2">CBS 578.67</strain>
    </source>
</reference>
<dbReference type="Proteomes" id="UP000332933">
    <property type="component" value="Unassembled WGS sequence"/>
</dbReference>
<dbReference type="InterPro" id="IPR017946">
    <property type="entry name" value="PLC-like_Pdiesterase_TIM-brl"/>
</dbReference>
<dbReference type="EMBL" id="VJMH01005128">
    <property type="protein sequence ID" value="KAF0700314.1"/>
    <property type="molecule type" value="Genomic_DNA"/>
</dbReference>
<protein>
    <submittedName>
        <fullName evidence="3">Aste57867_9127 protein</fullName>
    </submittedName>
</protein>
<dbReference type="OrthoDB" id="7984201at2759"/>
<dbReference type="EMBL" id="CAADRA010005149">
    <property type="protein sequence ID" value="VFT86011.1"/>
    <property type="molecule type" value="Genomic_DNA"/>
</dbReference>
<evidence type="ECO:0000256" key="1">
    <source>
        <dbReference type="SAM" id="SignalP"/>
    </source>
</evidence>
<keyword evidence="1" id="KW-0732">Signal</keyword>
<dbReference type="GO" id="GO:0008081">
    <property type="term" value="F:phosphoric diester hydrolase activity"/>
    <property type="evidence" value="ECO:0007669"/>
    <property type="project" value="InterPro"/>
</dbReference>
<sequence>MVRFFFLAVAAAVALAQNTTYSNAADRIIDFGNVTAVNRATYNASQDPGLLPDDDHLLNITEMTFGTDENGCNGYVKYCNKRLSQVLWMGSHNSLTDAGFAVQRNQYVDGPHLLDAGVRYLDIDTCAIMWNGQRVAPYVCHGTQLILTQWYQPTHKGLQLIKTWMDANPREVIMLNFGDINDFTALSGDNKATSTAQLRGELVPVLRDVFEDMVVLRGDAMDAEVHADTATLQDLITANRRVIVNIGKDRSTNPLYWGQNDVVCKDEWYPSGLNPDILHLNYDWNSAVSYIDANMRTPCAKQPQLINKLEFAFHTALGGTIDSNHVGAALDAYMNTLQTSNGNKTAPYFPFNMFLTDHSDKWSSYYSQWHATHLNYLKD</sequence>
<dbReference type="InterPro" id="IPR051057">
    <property type="entry name" value="PI-PLC_domain"/>
</dbReference>
<evidence type="ECO:0000313" key="2">
    <source>
        <dbReference type="EMBL" id="KAF0700314.1"/>
    </source>
</evidence>
<dbReference type="GO" id="GO:0006629">
    <property type="term" value="P:lipid metabolic process"/>
    <property type="evidence" value="ECO:0007669"/>
    <property type="project" value="InterPro"/>
</dbReference>
<feature type="chain" id="PRO_5036355427" evidence="1">
    <location>
        <begin position="17"/>
        <end position="379"/>
    </location>
</feature>
<keyword evidence="4" id="KW-1185">Reference proteome</keyword>
<accession>A0A485KMF6</accession>
<dbReference type="SUPFAM" id="SSF51695">
    <property type="entry name" value="PLC-like phosphodiesterases"/>
    <property type="match status" value="1"/>
</dbReference>
<organism evidence="3 4">
    <name type="scientific">Aphanomyces stellatus</name>
    <dbReference type="NCBI Taxonomy" id="120398"/>
    <lineage>
        <taxon>Eukaryota</taxon>
        <taxon>Sar</taxon>
        <taxon>Stramenopiles</taxon>
        <taxon>Oomycota</taxon>
        <taxon>Saprolegniomycetes</taxon>
        <taxon>Saprolegniales</taxon>
        <taxon>Verrucalvaceae</taxon>
        <taxon>Aphanomyces</taxon>
    </lineage>
</organism>